<evidence type="ECO:0000313" key="2">
    <source>
        <dbReference type="Proteomes" id="UP000052978"/>
    </source>
</evidence>
<reference evidence="1 2" key="1">
    <citation type="journal article" date="2013" name="Nat. Commun.">
        <title>Genome analysis reveals insights into physiology and longevity of the Brandt's bat Myotis brandtii.</title>
        <authorList>
            <person name="Seim I."/>
            <person name="Fang X."/>
            <person name="Xiong Z."/>
            <person name="Lobanov A.V."/>
            <person name="Huang Z."/>
            <person name="Ma S."/>
            <person name="Feng Y."/>
            <person name="Turanov A.A."/>
            <person name="Zhu Y."/>
            <person name="Lenz T.L."/>
            <person name="Gerashchenko M.V."/>
            <person name="Fan D."/>
            <person name="Hee Yim S."/>
            <person name="Yao X."/>
            <person name="Jordan D."/>
            <person name="Xiong Y."/>
            <person name="Ma Y."/>
            <person name="Lyapunov A.N."/>
            <person name="Chen G."/>
            <person name="Kulakova O.I."/>
            <person name="Sun Y."/>
            <person name="Lee S.G."/>
            <person name="Bronson R.T."/>
            <person name="Moskalev A.A."/>
            <person name="Sunyaev S.R."/>
            <person name="Zhang G."/>
            <person name="Krogh A."/>
            <person name="Wang J."/>
            <person name="Gladyshev V.N."/>
        </authorList>
    </citation>
    <scope>NUCLEOTIDE SEQUENCE [LARGE SCALE GENOMIC DNA]</scope>
</reference>
<organism evidence="1 2">
    <name type="scientific">Myotis brandtii</name>
    <name type="common">Brandt's bat</name>
    <dbReference type="NCBI Taxonomy" id="109478"/>
    <lineage>
        <taxon>Eukaryota</taxon>
        <taxon>Metazoa</taxon>
        <taxon>Chordata</taxon>
        <taxon>Craniata</taxon>
        <taxon>Vertebrata</taxon>
        <taxon>Euteleostomi</taxon>
        <taxon>Mammalia</taxon>
        <taxon>Eutheria</taxon>
        <taxon>Laurasiatheria</taxon>
        <taxon>Chiroptera</taxon>
        <taxon>Yangochiroptera</taxon>
        <taxon>Vespertilionidae</taxon>
        <taxon>Myotis</taxon>
    </lineage>
</organism>
<name>S7NQY7_MYOBR</name>
<dbReference type="Proteomes" id="UP000052978">
    <property type="component" value="Unassembled WGS sequence"/>
</dbReference>
<sequence length="63" mass="6989">MTTRRAASPGSAYENEKFPSRRLYLVYAGSYAIALEDVGIGCTMLHDHLTEIDLDEKNSPEAL</sequence>
<gene>
    <name evidence="1" type="ORF">D623_10025673</name>
</gene>
<accession>S7NQY7</accession>
<dbReference type="AlphaFoldDB" id="S7NQY7"/>
<keyword evidence="2" id="KW-1185">Reference proteome</keyword>
<evidence type="ECO:0000313" key="1">
    <source>
        <dbReference type="EMBL" id="EPQ19681.1"/>
    </source>
</evidence>
<dbReference type="EMBL" id="KE164716">
    <property type="protein sequence ID" value="EPQ19681.1"/>
    <property type="molecule type" value="Genomic_DNA"/>
</dbReference>
<protein>
    <submittedName>
        <fullName evidence="1">Uncharacterized protein</fullName>
    </submittedName>
</protein>
<proteinExistence type="predicted"/>